<evidence type="ECO:0000256" key="1">
    <source>
        <dbReference type="ARBA" id="ARBA00022723"/>
    </source>
</evidence>
<dbReference type="EMBL" id="PJQD01000001">
    <property type="protein sequence ID" value="POY76760.1"/>
    <property type="molecule type" value="Genomic_DNA"/>
</dbReference>
<dbReference type="OrthoDB" id="6614653at2759"/>
<keyword evidence="9" id="KW-1185">Reference proteome</keyword>
<organism evidence="8 9">
    <name type="scientific">Rhodotorula taiwanensis</name>
    <dbReference type="NCBI Taxonomy" id="741276"/>
    <lineage>
        <taxon>Eukaryota</taxon>
        <taxon>Fungi</taxon>
        <taxon>Dikarya</taxon>
        <taxon>Basidiomycota</taxon>
        <taxon>Pucciniomycotina</taxon>
        <taxon>Microbotryomycetes</taxon>
        <taxon>Sporidiobolales</taxon>
        <taxon>Sporidiobolaceae</taxon>
        <taxon>Rhodotorula</taxon>
    </lineage>
</organism>
<dbReference type="GO" id="GO:0051213">
    <property type="term" value="F:dioxygenase activity"/>
    <property type="evidence" value="ECO:0007669"/>
    <property type="project" value="UniProtKB-KW"/>
</dbReference>
<name>A0A2S5BJ21_9BASI</name>
<dbReference type="GO" id="GO:0046872">
    <property type="term" value="F:metal ion binding"/>
    <property type="evidence" value="ECO:0007669"/>
    <property type="project" value="UniProtKB-KW"/>
</dbReference>
<dbReference type="GO" id="GO:0005634">
    <property type="term" value="C:nucleus"/>
    <property type="evidence" value="ECO:0007669"/>
    <property type="project" value="TreeGrafter"/>
</dbReference>
<evidence type="ECO:0000313" key="9">
    <source>
        <dbReference type="Proteomes" id="UP000237144"/>
    </source>
</evidence>
<dbReference type="SUPFAM" id="SSF51197">
    <property type="entry name" value="Clavaminate synthase-like"/>
    <property type="match status" value="1"/>
</dbReference>
<comment type="caution">
    <text evidence="8">The sequence shown here is derived from an EMBL/GenBank/DDBJ whole genome shotgun (WGS) entry which is preliminary data.</text>
</comment>
<feature type="binding site" evidence="5">
    <location>
        <position position="314"/>
    </location>
    <ligand>
        <name>Fe cation</name>
        <dbReference type="ChEBI" id="CHEBI:24875"/>
        <note>catalytic</note>
    </ligand>
</feature>
<evidence type="ECO:0000256" key="4">
    <source>
        <dbReference type="ARBA" id="ARBA00023004"/>
    </source>
</evidence>
<feature type="domain" description="Fe2OG dioxygenase" evidence="7">
    <location>
        <begin position="294"/>
        <end position="414"/>
    </location>
</feature>
<dbReference type="PANTHER" id="PTHR16557:SF2">
    <property type="entry name" value="NUCLEIC ACID DIOXYGENASE ALKBH1"/>
    <property type="match status" value="1"/>
</dbReference>
<evidence type="ECO:0000256" key="2">
    <source>
        <dbReference type="ARBA" id="ARBA00022964"/>
    </source>
</evidence>
<dbReference type="InterPro" id="IPR027450">
    <property type="entry name" value="AlkB-like"/>
</dbReference>
<feature type="compositionally biased region" description="Low complexity" evidence="6">
    <location>
        <begin position="178"/>
        <end position="193"/>
    </location>
</feature>
<dbReference type="PANTHER" id="PTHR16557">
    <property type="entry name" value="ALKYLATED DNA REPAIR PROTEIN ALKB-RELATED"/>
    <property type="match status" value="1"/>
</dbReference>
<keyword evidence="4 5" id="KW-0408">Iron</keyword>
<gene>
    <name evidence="8" type="ORF">BMF94_0009</name>
</gene>
<accession>A0A2S5BJ21</accession>
<evidence type="ECO:0000259" key="7">
    <source>
        <dbReference type="PROSITE" id="PS51471"/>
    </source>
</evidence>
<dbReference type="AlphaFoldDB" id="A0A2S5BJ21"/>
<dbReference type="InterPro" id="IPR037151">
    <property type="entry name" value="AlkB-like_sf"/>
</dbReference>
<evidence type="ECO:0000256" key="5">
    <source>
        <dbReference type="PIRSR" id="PIRSR604574-2"/>
    </source>
</evidence>
<dbReference type="GO" id="GO:0005737">
    <property type="term" value="C:cytoplasm"/>
    <property type="evidence" value="ECO:0007669"/>
    <property type="project" value="TreeGrafter"/>
</dbReference>
<comment type="cofactor">
    <cofactor evidence="5">
        <name>Fe(2+)</name>
        <dbReference type="ChEBI" id="CHEBI:29033"/>
    </cofactor>
    <text evidence="5">Binds 1 Fe(2+) ion per subunit.</text>
</comment>
<feature type="region of interest" description="Disordered" evidence="6">
    <location>
        <begin position="176"/>
        <end position="208"/>
    </location>
</feature>
<evidence type="ECO:0000313" key="8">
    <source>
        <dbReference type="EMBL" id="POY76760.1"/>
    </source>
</evidence>
<proteinExistence type="predicted"/>
<dbReference type="InterPro" id="IPR005123">
    <property type="entry name" value="Oxoglu/Fe-dep_dioxygenase_dom"/>
</dbReference>
<feature type="compositionally biased region" description="Basic and acidic residues" evidence="6">
    <location>
        <begin position="194"/>
        <end position="208"/>
    </location>
</feature>
<dbReference type="PROSITE" id="PS51471">
    <property type="entry name" value="FE2OG_OXY"/>
    <property type="match status" value="1"/>
</dbReference>
<dbReference type="Gene3D" id="2.60.120.590">
    <property type="entry name" value="Alpha-ketoglutarate-dependent dioxygenase AlkB-like"/>
    <property type="match status" value="1"/>
</dbReference>
<keyword evidence="3" id="KW-0560">Oxidoreductase</keyword>
<protein>
    <recommendedName>
        <fullName evidence="7">Fe2OG dioxygenase domain-containing protein</fullName>
    </recommendedName>
</protein>
<keyword evidence="2" id="KW-0223">Dioxygenase</keyword>
<dbReference type="InterPro" id="IPR004574">
    <property type="entry name" value="Alkb"/>
</dbReference>
<evidence type="ECO:0000256" key="6">
    <source>
        <dbReference type="SAM" id="MobiDB-lite"/>
    </source>
</evidence>
<dbReference type="STRING" id="741276.A0A2S5BJ21"/>
<feature type="binding site" evidence="5">
    <location>
        <position position="312"/>
    </location>
    <ligand>
        <name>Fe cation</name>
        <dbReference type="ChEBI" id="CHEBI:24875"/>
        <note>catalytic</note>
    </ligand>
</feature>
<dbReference type="Pfam" id="PF13532">
    <property type="entry name" value="2OG-FeII_Oxy_2"/>
    <property type="match status" value="1"/>
</dbReference>
<feature type="binding site" evidence="5">
    <location>
        <position position="368"/>
    </location>
    <ligand>
        <name>Fe cation</name>
        <dbReference type="ChEBI" id="CHEBI:24875"/>
        <note>catalytic</note>
    </ligand>
</feature>
<sequence>MGRKKCVQGNSTPPTNISAFRDEERRWKSRLAAPDLSLAFDADNIAWDSLMTAGRLRGIWTSGSGATEECWRVDLDELAELGGLLGQSRWKGKQRQGENDYAIIIRACTNSSLRAGFVFFPRVLSESFQRDLVGETLCHAGQPNLTSLDNHYTLPPGGLWNAWKEGRGDELVWRKRSATSTDAAPSDAAPAAARDQERAPSESCIDKDPAATTVGDLLPKLRWANVGWHYNWTTKLYEFERGQPPLPPLIYSCCRTLARSMPWQHAYPDLRHACDDPAASPPRPDWQRWKEAYEPDAGIVNFYQLKDSLTSHVDLAEVDAVSPLVSLSLGHSSVFLIGGTTRDVPPLPVLLRSGDALIMSGAGRRAYHALPRVLEGTLPDYLRADAAEADPEWGLYGEYLERGARINVNVRSVF</sequence>
<keyword evidence="1 5" id="KW-0479">Metal-binding</keyword>
<evidence type="ECO:0000256" key="3">
    <source>
        <dbReference type="ARBA" id="ARBA00023002"/>
    </source>
</evidence>
<reference evidence="8 9" key="1">
    <citation type="journal article" date="2018" name="Front. Microbiol.">
        <title>Prospects for Fungal Bioremediation of Acidic Radioactive Waste Sites: Characterization and Genome Sequence of Rhodotorula taiwanensis MD1149.</title>
        <authorList>
            <person name="Tkavc R."/>
            <person name="Matrosova V.Y."/>
            <person name="Grichenko O.E."/>
            <person name="Gostincar C."/>
            <person name="Volpe R.P."/>
            <person name="Klimenkova P."/>
            <person name="Gaidamakova E.K."/>
            <person name="Zhou C.E."/>
            <person name="Stewart B.J."/>
            <person name="Lyman M.G."/>
            <person name="Malfatti S.A."/>
            <person name="Rubinfeld B."/>
            <person name="Courtot M."/>
            <person name="Singh J."/>
            <person name="Dalgard C.L."/>
            <person name="Hamilton T."/>
            <person name="Frey K.G."/>
            <person name="Gunde-Cimerman N."/>
            <person name="Dugan L."/>
            <person name="Daly M.J."/>
        </authorList>
    </citation>
    <scope>NUCLEOTIDE SEQUENCE [LARGE SCALE GENOMIC DNA]</scope>
    <source>
        <strain evidence="8 9">MD1149</strain>
    </source>
</reference>
<dbReference type="Proteomes" id="UP000237144">
    <property type="component" value="Unassembled WGS sequence"/>
</dbReference>